<dbReference type="InterPro" id="IPR011047">
    <property type="entry name" value="Quinoprotein_ADH-like_sf"/>
</dbReference>
<dbReference type="PROSITE" id="PS51257">
    <property type="entry name" value="PROKAR_LIPOPROTEIN"/>
    <property type="match status" value="1"/>
</dbReference>
<organism evidence="1 2">
    <name type="scientific">Marinobacterium aestuarii</name>
    <dbReference type="NCBI Taxonomy" id="1821621"/>
    <lineage>
        <taxon>Bacteria</taxon>
        <taxon>Pseudomonadati</taxon>
        <taxon>Pseudomonadota</taxon>
        <taxon>Gammaproteobacteria</taxon>
        <taxon>Oceanospirillales</taxon>
        <taxon>Oceanospirillaceae</taxon>
        <taxon>Marinobacterium</taxon>
    </lineage>
</organism>
<dbReference type="AlphaFoldDB" id="A0A1A9EXU3"/>
<name>A0A1A9EXU3_9GAMM</name>
<accession>A0A1A9EXU3</accession>
<reference evidence="1 2" key="2">
    <citation type="journal article" date="2018" name="Int. J. Syst. Evol. Microbiol.">
        <title>Marinobacterium aestuarii sp. nov., a benzene-degrading marine bacterium isolated from estuary sediment.</title>
        <authorList>
            <person name="Bae S.S."/>
            <person name="Jung J."/>
            <person name="Chung D."/>
            <person name="Baek K."/>
        </authorList>
    </citation>
    <scope>NUCLEOTIDE SEQUENCE [LARGE SCALE GENOMIC DNA]</scope>
    <source>
        <strain evidence="1 2">ST58-10</strain>
    </source>
</reference>
<dbReference type="RefSeq" id="WP_067380593.1">
    <property type="nucleotide sequence ID" value="NZ_CP015839.1"/>
</dbReference>
<evidence type="ECO:0000313" key="2">
    <source>
        <dbReference type="Proteomes" id="UP000078070"/>
    </source>
</evidence>
<dbReference type="SUPFAM" id="SSF50998">
    <property type="entry name" value="Quinoprotein alcohol dehydrogenase-like"/>
    <property type="match status" value="1"/>
</dbReference>
<dbReference type="KEGG" id="mars:A8C75_08230"/>
<reference evidence="2" key="1">
    <citation type="submission" date="2016-05" db="EMBL/GenBank/DDBJ databases">
        <authorList>
            <person name="Baek K."/>
            <person name="Yang S.-J."/>
        </authorList>
    </citation>
    <scope>NUCLEOTIDE SEQUENCE [LARGE SCALE GENOMIC DNA]</scope>
    <source>
        <strain evidence="2">ST58-10</strain>
    </source>
</reference>
<dbReference type="EMBL" id="CP015839">
    <property type="protein sequence ID" value="ANG62478.1"/>
    <property type="molecule type" value="Genomic_DNA"/>
</dbReference>
<dbReference type="OrthoDB" id="9177697at2"/>
<evidence type="ECO:0000313" key="1">
    <source>
        <dbReference type="EMBL" id="ANG62478.1"/>
    </source>
</evidence>
<protein>
    <submittedName>
        <fullName evidence="1">Uncharacterized protein</fullName>
    </submittedName>
</protein>
<keyword evidence="2" id="KW-1185">Reference proteome</keyword>
<gene>
    <name evidence="1" type="ORF">A8C75_08230</name>
</gene>
<sequence length="357" mass="40625">MNSHKLLTLIITSFLIGCLVIKNDLAAADIMTTTGKKIDSELSKLAHAMKPGEWAELKDKRPHKLMRVFVGHRESGKEVWHHIAGWTDDGKWDPKTRQFLFMGFRKQNKFIAYSEDSNQWRVLPGPFGWNTSAPGTFKDTRKTGFGHVYGRNALDADHGIFYVSLADYTYAYNLQDGTWSRTPGGSDMSIEYFPGLGLLSHETRPNKSKTGFPLNLINPDTSTWEPFATLPFSGYHAIVHYNPKMDEMLFIAGNKNRSVISLKRNGQLTRKKDLPFDMTIRYGQVVVDPNTGLYLIFSQGSLTEFNSKTNQYRSVRDYRPPWGKYEMPVPAAIPELGVILFVDDKTLLYKHHTSHDP</sequence>
<proteinExistence type="predicted"/>
<dbReference type="Proteomes" id="UP000078070">
    <property type="component" value="Chromosome"/>
</dbReference>